<dbReference type="GO" id="GO:0005694">
    <property type="term" value="C:chromosome"/>
    <property type="evidence" value="ECO:0007669"/>
    <property type="project" value="UniProtKB-SubCell"/>
</dbReference>
<dbReference type="AlphaFoldDB" id="A0AAV8G4A9"/>
<feature type="domain" description="SET" evidence="4">
    <location>
        <begin position="526"/>
        <end position="660"/>
    </location>
</feature>
<evidence type="ECO:0000259" key="4">
    <source>
        <dbReference type="PROSITE" id="PS50280"/>
    </source>
</evidence>
<dbReference type="InterPro" id="IPR007728">
    <property type="entry name" value="Pre-SET_dom"/>
</dbReference>
<dbReference type="Pfam" id="PF00856">
    <property type="entry name" value="SET"/>
    <property type="match status" value="1"/>
</dbReference>
<dbReference type="GO" id="GO:0042054">
    <property type="term" value="F:histone methyltransferase activity"/>
    <property type="evidence" value="ECO:0007669"/>
    <property type="project" value="InterPro"/>
</dbReference>
<dbReference type="Pfam" id="PF05033">
    <property type="entry name" value="Pre-SET"/>
    <property type="match status" value="1"/>
</dbReference>
<evidence type="ECO:0000256" key="2">
    <source>
        <dbReference type="ARBA" id="ARBA00022454"/>
    </source>
</evidence>
<dbReference type="InterPro" id="IPR043017">
    <property type="entry name" value="WIYLD_dom_sf"/>
</dbReference>
<evidence type="ECO:0000313" key="5">
    <source>
        <dbReference type="EMBL" id="KAJ4800540.1"/>
    </source>
</evidence>
<dbReference type="Pfam" id="PF10440">
    <property type="entry name" value="WIYLD"/>
    <property type="match status" value="1"/>
</dbReference>
<dbReference type="EMBL" id="JAMFTS010000002">
    <property type="protein sequence ID" value="KAJ4800540.1"/>
    <property type="molecule type" value="Genomic_DNA"/>
</dbReference>
<dbReference type="InterPro" id="IPR001214">
    <property type="entry name" value="SET_dom"/>
</dbReference>
<dbReference type="PROSITE" id="PS51580">
    <property type="entry name" value="SAM_MT43_3"/>
    <property type="match status" value="1"/>
</dbReference>
<keyword evidence="5" id="KW-0808">Transferase</keyword>
<comment type="caution">
    <text evidence="5">The sequence shown here is derived from an EMBL/GenBank/DDBJ whole genome shotgun (WGS) entry which is preliminary data.</text>
</comment>
<dbReference type="GO" id="GO:0008270">
    <property type="term" value="F:zinc ion binding"/>
    <property type="evidence" value="ECO:0007669"/>
    <property type="project" value="InterPro"/>
</dbReference>
<dbReference type="CDD" id="cd10538">
    <property type="entry name" value="SET_SETDB-like"/>
    <property type="match status" value="1"/>
</dbReference>
<dbReference type="GO" id="GO:0032259">
    <property type="term" value="P:methylation"/>
    <property type="evidence" value="ECO:0007669"/>
    <property type="project" value="UniProtKB-KW"/>
</dbReference>
<evidence type="ECO:0000313" key="6">
    <source>
        <dbReference type="Proteomes" id="UP001140206"/>
    </source>
</evidence>
<dbReference type="InterPro" id="IPR046341">
    <property type="entry name" value="SET_dom_sf"/>
</dbReference>
<comment type="subcellular location">
    <subcellularLocation>
        <location evidence="1">Chromosome</location>
    </subcellularLocation>
</comment>
<feature type="compositionally biased region" description="Basic and acidic residues" evidence="3">
    <location>
        <begin position="72"/>
        <end position="101"/>
    </location>
</feature>
<protein>
    <submittedName>
        <fullName evidence="5">SET-domain containing protein lysine methyltransferase family protein</fullName>
    </submittedName>
</protein>
<gene>
    <name evidence="5" type="ORF">LUZ62_051786</name>
</gene>
<reference evidence="5" key="1">
    <citation type="submission" date="2022-08" db="EMBL/GenBank/DDBJ databases">
        <authorList>
            <person name="Marques A."/>
        </authorList>
    </citation>
    <scope>NUCLEOTIDE SEQUENCE</scope>
    <source>
        <strain evidence="5">RhyPub2mFocal</strain>
        <tissue evidence="5">Leaves</tissue>
    </source>
</reference>
<dbReference type="PANTHER" id="PTHR46450:SF8">
    <property type="entry name" value="OS02G0621100 PROTEIN"/>
    <property type="match status" value="1"/>
</dbReference>
<dbReference type="InterPro" id="IPR018848">
    <property type="entry name" value="WIYLD_domain"/>
</dbReference>
<keyword evidence="2" id="KW-0158">Chromosome</keyword>
<dbReference type="GO" id="GO:0005634">
    <property type="term" value="C:nucleus"/>
    <property type="evidence" value="ECO:0007669"/>
    <property type="project" value="InterPro"/>
</dbReference>
<keyword evidence="5" id="KW-0489">Methyltransferase</keyword>
<dbReference type="SMART" id="SM00468">
    <property type="entry name" value="PreSET"/>
    <property type="match status" value="1"/>
</dbReference>
<evidence type="ECO:0000256" key="3">
    <source>
        <dbReference type="SAM" id="MobiDB-lite"/>
    </source>
</evidence>
<feature type="compositionally biased region" description="Polar residues" evidence="3">
    <location>
        <begin position="162"/>
        <end position="178"/>
    </location>
</feature>
<dbReference type="Gene3D" id="1.10.8.850">
    <property type="entry name" value="Histone-lysine N methyltransferase , C-terminal domain-like"/>
    <property type="match status" value="1"/>
</dbReference>
<feature type="region of interest" description="Disordered" evidence="3">
    <location>
        <begin position="157"/>
        <end position="178"/>
    </location>
</feature>
<sequence>MSQEQQEKKERICKALSAMESLGIKRKIVIPVLKRLLHAFENQWEHIEADSYSALADAIFEAQDSQVGYSADNKRPVMPGEKRLKSCKDAAPSHDRRRDGPECQPPPKNRAPAKKRPLFEQGELSSNSREPYASNKPIPHNSALMSRENVAMTLPHTGERSVAQSSRGTSCQNNNLLSSADPMTELEHDQAGFGPLAMVHPSYFLDSSANVHPNSHGSSIRKARGKEKEIIDSEGQGTSANLELAATEDVNLSFICRDKLLCDPNFQMPTIEAVCQDVEERHLRSYKILDPNFSLRNILEAMCRSFSELGHTPQEKRRNGNINIIPAPGAQHLCERLPAALPFNGSNSMFNMALVSTGASRPIYHDDISRGEEMMPISIERVAGSLEEHPLQFRYIARNIPYQNAYISINLARIDDESCCSDCHDDCLQNPFGCACASETAGVFVYTMDGVLRAEFLEACMALLRDPKQWDFFYCKEWCPLERLKNEEQPEKCKGHLMRKFIKECWAKCGCNRQCGNRVVQRGITCNLQVFKTGEQKGWGLRTMEDLPKGKFVCEYVGEILTNIELYDRHLSSRGNKRHTYPVLLDADWSTEGVLKDEEALCLDATYYGNVARFINHRCFDGNLIGIPVEIETPDHHYYHLAFFTTRDVSAMEELTWDYGIDFDDHEHPIEAFSCRCGSAFCRDKSRFTSKFMLPVIQAVVCELQVPTCHHIC</sequence>
<dbReference type="PANTHER" id="PTHR46450">
    <property type="entry name" value="INACTIVE HISTONE-LYSINE N-METHYLTRANSFERASE SUVR1-RELATED"/>
    <property type="match status" value="1"/>
</dbReference>
<keyword evidence="6" id="KW-1185">Reference proteome</keyword>
<evidence type="ECO:0000256" key="1">
    <source>
        <dbReference type="ARBA" id="ARBA00004286"/>
    </source>
</evidence>
<organism evidence="5 6">
    <name type="scientific">Rhynchospora pubera</name>
    <dbReference type="NCBI Taxonomy" id="906938"/>
    <lineage>
        <taxon>Eukaryota</taxon>
        <taxon>Viridiplantae</taxon>
        <taxon>Streptophyta</taxon>
        <taxon>Embryophyta</taxon>
        <taxon>Tracheophyta</taxon>
        <taxon>Spermatophyta</taxon>
        <taxon>Magnoliopsida</taxon>
        <taxon>Liliopsida</taxon>
        <taxon>Poales</taxon>
        <taxon>Cyperaceae</taxon>
        <taxon>Cyperoideae</taxon>
        <taxon>Rhynchosporeae</taxon>
        <taxon>Rhynchospora</taxon>
    </lineage>
</organism>
<dbReference type="Gene3D" id="2.170.270.10">
    <property type="entry name" value="SET domain"/>
    <property type="match status" value="1"/>
</dbReference>
<proteinExistence type="predicted"/>
<dbReference type="SUPFAM" id="SSF82199">
    <property type="entry name" value="SET domain"/>
    <property type="match status" value="1"/>
</dbReference>
<feature type="region of interest" description="Disordered" evidence="3">
    <location>
        <begin position="70"/>
        <end position="143"/>
    </location>
</feature>
<dbReference type="PROSITE" id="PS50280">
    <property type="entry name" value="SET"/>
    <property type="match status" value="1"/>
</dbReference>
<name>A0AAV8G4A9_9POAL</name>
<dbReference type="SMART" id="SM00317">
    <property type="entry name" value="SET"/>
    <property type="match status" value="1"/>
</dbReference>
<dbReference type="InterPro" id="IPR025776">
    <property type="entry name" value="SUVR4/1/2"/>
</dbReference>
<dbReference type="Proteomes" id="UP001140206">
    <property type="component" value="Chromosome 2"/>
</dbReference>
<accession>A0AAV8G4A9</accession>